<dbReference type="InterPro" id="IPR013762">
    <property type="entry name" value="Integrase-like_cat_sf"/>
</dbReference>
<comment type="caution">
    <text evidence="3">The sequence shown here is derived from an EMBL/GenBank/DDBJ whole genome shotgun (WGS) entry which is preliminary data.</text>
</comment>
<evidence type="ECO:0000313" key="4">
    <source>
        <dbReference type="Proteomes" id="UP000323819"/>
    </source>
</evidence>
<protein>
    <recommendedName>
        <fullName evidence="5">Integrase</fullName>
    </recommendedName>
</protein>
<dbReference type="RefSeq" id="WP_044126064.1">
    <property type="nucleotide sequence ID" value="NZ_JAANNJ010000013.1"/>
</dbReference>
<evidence type="ECO:0000256" key="1">
    <source>
        <dbReference type="ARBA" id="ARBA00023172"/>
    </source>
</evidence>
<dbReference type="AlphaFoldDB" id="A0ABD7SRB7"/>
<gene>
    <name evidence="3" type="ORF">FXF03_01975</name>
</gene>
<dbReference type="GO" id="GO:0006310">
    <property type="term" value="P:DNA recombination"/>
    <property type="evidence" value="ECO:0007669"/>
    <property type="project" value="UniProtKB-KW"/>
</dbReference>
<evidence type="ECO:0008006" key="5">
    <source>
        <dbReference type="Google" id="ProtNLM"/>
    </source>
</evidence>
<evidence type="ECO:0000313" key="3">
    <source>
        <dbReference type="EMBL" id="TXX67368.1"/>
    </source>
</evidence>
<reference evidence="3 4" key="1">
    <citation type="submission" date="2019-06" db="EMBL/GenBank/DDBJ databases">
        <title>Vibrio cholerae phylogeny based on whole-genome sequencing reveals genetic diversity and population strucutre.</title>
        <authorList>
            <person name="Zhiqiu Y."/>
            <person name="Bin L."/>
            <person name="Lingyan J."/>
        </authorList>
    </citation>
    <scope>NUCLEOTIDE SEQUENCE [LARGE SCALE GENOMIC DNA]</scope>
    <source>
        <strain evidence="3 4">N2814</strain>
    </source>
</reference>
<evidence type="ECO:0000256" key="2">
    <source>
        <dbReference type="SAM" id="MobiDB-lite"/>
    </source>
</evidence>
<accession>A0ABD7SRB7</accession>
<feature type="region of interest" description="Disordered" evidence="2">
    <location>
        <begin position="303"/>
        <end position="333"/>
    </location>
</feature>
<dbReference type="Gene3D" id="1.10.443.10">
    <property type="entry name" value="Intergrase catalytic core"/>
    <property type="match status" value="1"/>
</dbReference>
<keyword evidence="1" id="KW-0233">DNA recombination</keyword>
<organism evidence="3 4">
    <name type="scientific">Vibrio cholerae</name>
    <dbReference type="NCBI Taxonomy" id="666"/>
    <lineage>
        <taxon>Bacteria</taxon>
        <taxon>Pseudomonadati</taxon>
        <taxon>Pseudomonadota</taxon>
        <taxon>Gammaproteobacteria</taxon>
        <taxon>Vibrionales</taxon>
        <taxon>Vibrionaceae</taxon>
        <taxon>Vibrio</taxon>
    </lineage>
</organism>
<sequence length="333" mass="37956">MDVQQLRIETEKDGLVHLKKFMICPVLHSFISDGTVDPSLFDERINSYSISRLEYVLRTFFSINEPKTSFDTWSSIASYAVTNITPSVTRETWGRYRAVLIKSINLGLERGLGPEELVRDWLMAIKAAKAPAKIELRKHRDRNEKATKLTQQELYTLRLYAKNEIENFAVDWLEVSLCAGIRPVEIQTAELHFLQEGVFLSCRNVIKNERTKERLANGTYSERRLIPLAPVSFHSVKLIEQTLAKLHNLIEASDGYKAVYSKCRVALRDLSEKALGYKISISVGRKQFAANLKSLEIDNEEIANQMGHTDPTRPRRSYGKKSNGFATRASDES</sequence>
<dbReference type="InterPro" id="IPR011010">
    <property type="entry name" value="DNA_brk_join_enz"/>
</dbReference>
<name>A0ABD7SRB7_VIBCL</name>
<proteinExistence type="predicted"/>
<dbReference type="EMBL" id="VSIJ01000005">
    <property type="protein sequence ID" value="TXX67368.1"/>
    <property type="molecule type" value="Genomic_DNA"/>
</dbReference>
<dbReference type="Proteomes" id="UP000323819">
    <property type="component" value="Unassembled WGS sequence"/>
</dbReference>
<dbReference type="SUPFAM" id="SSF56349">
    <property type="entry name" value="DNA breaking-rejoining enzymes"/>
    <property type="match status" value="1"/>
</dbReference>